<protein>
    <submittedName>
        <fullName evidence="1">Uncharacterized protein</fullName>
    </submittedName>
</protein>
<organism evidence="1 2">
    <name type="scientific">Pristionchus entomophagus</name>
    <dbReference type="NCBI Taxonomy" id="358040"/>
    <lineage>
        <taxon>Eukaryota</taxon>
        <taxon>Metazoa</taxon>
        <taxon>Ecdysozoa</taxon>
        <taxon>Nematoda</taxon>
        <taxon>Chromadorea</taxon>
        <taxon>Rhabditida</taxon>
        <taxon>Rhabditina</taxon>
        <taxon>Diplogasteromorpha</taxon>
        <taxon>Diplogasteroidea</taxon>
        <taxon>Neodiplogasteridae</taxon>
        <taxon>Pristionchus</taxon>
    </lineage>
</organism>
<evidence type="ECO:0000313" key="1">
    <source>
        <dbReference type="EMBL" id="GMT06574.1"/>
    </source>
</evidence>
<accession>A0AAV5UHX0</accession>
<reference evidence="1" key="1">
    <citation type="submission" date="2023-10" db="EMBL/GenBank/DDBJ databases">
        <title>Genome assembly of Pristionchus species.</title>
        <authorList>
            <person name="Yoshida K."/>
            <person name="Sommer R.J."/>
        </authorList>
    </citation>
    <scope>NUCLEOTIDE SEQUENCE</scope>
    <source>
        <strain evidence="1">RS0144</strain>
    </source>
</reference>
<sequence>SMPQKGRGAVIASPIAYTSGTDVAYFSFTFKNPLSSSATLWFLSHLVSGSTPIPTPTQLAGSRVPSLRITSFTCPSPPPSRKSTRASV</sequence>
<keyword evidence="2" id="KW-1185">Reference proteome</keyword>
<evidence type="ECO:0000313" key="2">
    <source>
        <dbReference type="Proteomes" id="UP001432027"/>
    </source>
</evidence>
<dbReference type="EMBL" id="BTSX01000006">
    <property type="protein sequence ID" value="GMT06574.1"/>
    <property type="molecule type" value="Genomic_DNA"/>
</dbReference>
<proteinExistence type="predicted"/>
<comment type="caution">
    <text evidence="1">The sequence shown here is derived from an EMBL/GenBank/DDBJ whole genome shotgun (WGS) entry which is preliminary data.</text>
</comment>
<dbReference type="Proteomes" id="UP001432027">
    <property type="component" value="Unassembled WGS sequence"/>
</dbReference>
<name>A0AAV5UHX0_9BILA</name>
<feature type="non-terminal residue" evidence="1">
    <location>
        <position position="1"/>
    </location>
</feature>
<gene>
    <name evidence="1" type="ORF">PENTCL1PPCAC_28748</name>
</gene>
<dbReference type="AlphaFoldDB" id="A0AAV5UHX0"/>
<feature type="non-terminal residue" evidence="1">
    <location>
        <position position="88"/>
    </location>
</feature>